<organism evidence="1 2">
    <name type="scientific">Izhakiella australiensis</name>
    <dbReference type="NCBI Taxonomy" id="1926881"/>
    <lineage>
        <taxon>Bacteria</taxon>
        <taxon>Pseudomonadati</taxon>
        <taxon>Pseudomonadota</taxon>
        <taxon>Gammaproteobacteria</taxon>
        <taxon>Enterobacterales</taxon>
        <taxon>Erwiniaceae</taxon>
        <taxon>Izhakiella</taxon>
    </lineage>
</organism>
<dbReference type="Pfam" id="PF06995">
    <property type="entry name" value="Phage_P2_GpU"/>
    <property type="match status" value="1"/>
</dbReference>
<dbReference type="InterPro" id="IPR009734">
    <property type="entry name" value="Myoviridae_GpU"/>
</dbReference>
<accession>A0A1S8YLN3</accession>
<keyword evidence="2" id="KW-1185">Reference proteome</keyword>
<evidence type="ECO:0000313" key="2">
    <source>
        <dbReference type="Proteomes" id="UP000190667"/>
    </source>
</evidence>
<dbReference type="EMBL" id="MRUL01000007">
    <property type="protein sequence ID" value="OON39775.1"/>
    <property type="molecule type" value="Genomic_DNA"/>
</dbReference>
<protein>
    <submittedName>
        <fullName evidence="1">Phage tail protein</fullName>
    </submittedName>
</protein>
<name>A0A1S8YLN3_9GAMM</name>
<reference evidence="1 2" key="1">
    <citation type="submission" date="2016-12" db="EMBL/GenBank/DDBJ databases">
        <title>Izhakiella australiana sp. nov. of genus Izhakiella isolated from Australian desert.</title>
        <authorList>
            <person name="Ji M."/>
        </authorList>
    </citation>
    <scope>NUCLEOTIDE SEQUENCE [LARGE SCALE GENOMIC DNA]</scope>
    <source>
        <strain evidence="1 2">D4N98</strain>
    </source>
</reference>
<proteinExistence type="predicted"/>
<evidence type="ECO:0000313" key="1">
    <source>
        <dbReference type="EMBL" id="OON39775.1"/>
    </source>
</evidence>
<dbReference type="AlphaFoldDB" id="A0A1S8YLN3"/>
<sequence length="158" mass="17473">MVIGALIQPLEDNQQAAGSTARARQTASVMMMLGDFVFSIDTTAYNQLTREASWRWSKQERIGGQDLLQYTGKAARSVTLNGEVHASLGKGIDAVDALYRLADQARPQQLVSGEGDVLGWWVLTNFSETTNRFLPGGAHRHKAWKITLEYYADDISNP</sequence>
<dbReference type="Proteomes" id="UP000190667">
    <property type="component" value="Unassembled WGS sequence"/>
</dbReference>
<comment type="caution">
    <text evidence="1">The sequence shown here is derived from an EMBL/GenBank/DDBJ whole genome shotgun (WGS) entry which is preliminary data.</text>
</comment>
<dbReference type="STRING" id="1926881.BTJ39_12125"/>
<gene>
    <name evidence="1" type="ORF">BTJ39_12125</name>
</gene>